<feature type="domain" description="GmrSD restriction endonucleases N-terminal" evidence="2">
    <location>
        <begin position="46"/>
        <end position="188"/>
    </location>
</feature>
<gene>
    <name evidence="3" type="ORF">BGC33_05110</name>
</gene>
<dbReference type="PANTHER" id="PTHR39639">
    <property type="entry name" value="CHROMOSOME 16, WHOLE GENOME SHOTGUN SEQUENCE"/>
    <property type="match status" value="1"/>
</dbReference>
<evidence type="ECO:0000313" key="3">
    <source>
        <dbReference type="EMBL" id="OIR24976.1"/>
    </source>
</evidence>
<dbReference type="EMBL" id="MIQH01000448">
    <property type="protein sequence ID" value="OIR24976.1"/>
    <property type="molecule type" value="Genomic_DNA"/>
</dbReference>
<dbReference type="OrthoDB" id="7802453at2"/>
<evidence type="ECO:0000259" key="2">
    <source>
        <dbReference type="Pfam" id="PF03235"/>
    </source>
</evidence>
<feature type="region of interest" description="Disordered" evidence="1">
    <location>
        <begin position="1"/>
        <end position="23"/>
    </location>
</feature>
<dbReference type="Pfam" id="PF03235">
    <property type="entry name" value="GmrSD_N"/>
    <property type="match status" value="1"/>
</dbReference>
<dbReference type="AlphaFoldDB" id="A0A1J5TVW7"/>
<evidence type="ECO:0000313" key="4">
    <source>
        <dbReference type="Proteomes" id="UP000182798"/>
    </source>
</evidence>
<dbReference type="PANTHER" id="PTHR39639:SF1">
    <property type="entry name" value="DUF262 DOMAIN-CONTAINING PROTEIN"/>
    <property type="match status" value="1"/>
</dbReference>
<organism evidence="3 4">
    <name type="scientific">Bathymodiolus thermophilus thioautotrophic gill symbiont</name>
    <dbReference type="NCBI Taxonomy" id="2360"/>
    <lineage>
        <taxon>Bacteria</taxon>
        <taxon>Pseudomonadati</taxon>
        <taxon>Pseudomonadota</taxon>
        <taxon>Gammaproteobacteria</taxon>
        <taxon>sulfur-oxidizing symbionts</taxon>
    </lineage>
</organism>
<dbReference type="InterPro" id="IPR004919">
    <property type="entry name" value="GmrSD_N"/>
</dbReference>
<feature type="compositionally biased region" description="Acidic residues" evidence="1">
    <location>
        <begin position="14"/>
        <end position="23"/>
    </location>
</feature>
<dbReference type="Proteomes" id="UP000182798">
    <property type="component" value="Unassembled WGS sequence"/>
</dbReference>
<comment type="caution">
    <text evidence="3">The sequence shown here is derived from an EMBL/GenBank/DDBJ whole genome shotgun (WGS) entry which is preliminary data.</text>
</comment>
<evidence type="ECO:0000256" key="1">
    <source>
        <dbReference type="SAM" id="MobiDB-lite"/>
    </source>
</evidence>
<accession>A0A1J5TVW7</accession>
<protein>
    <recommendedName>
        <fullName evidence="2">GmrSD restriction endonucleases N-terminal domain-containing protein</fullName>
    </recommendedName>
</protein>
<sequence>MQEEYKNLDKIEDTDNDIGDQDQDITSPFSVKDIKVTHATVMLSNIISRLKHKEISVPDYQRHANLWTIKQKSRLIESILLKLPLPVFYFDVSNPDKWEIVDGLQRISTIEHFFNEKKWFRLRDLEFLTDLNGKKASELDRTMQRTLDETQFITYQIEAQTPKKVRYSIFNRINTGGLSLRPQEIRQALNQAGLGVKFLADIVENEVFKNVVGISNKRMAGQELALRFMAFKTLGDDKFKTMNNFLDLAMEEIDAKSRQELENLRDNLITVLEFSEQVLGKKHRFSRSIADEKRNKMVNLSLFDVLTVCLDELGDKDLFLENKDFFVTELKTMLLDEGSGFVISITEGTSGKGAKDARFKTIRDLIAKTLGSKEWK</sequence>
<reference evidence="4" key="1">
    <citation type="submission" date="2016-09" db="EMBL/GenBank/DDBJ databases">
        <title>Genome Sequence of Bathymodiolus thermophilus sulfur-oxidizing gill endosymbiont.</title>
        <authorList>
            <person name="Ponnudurai R."/>
            <person name="Kleiner M."/>
            <person name="Sayavedra L."/>
            <person name="Thuermer A."/>
            <person name="Felbeck H."/>
            <person name="Schlueter R."/>
            <person name="Schweder T."/>
            <person name="Markert S."/>
        </authorList>
    </citation>
    <scope>NUCLEOTIDE SEQUENCE [LARGE SCALE GENOMIC DNA]</scope>
    <source>
        <strain evidence="4">BAT/CrabSpa'14</strain>
    </source>
</reference>
<feature type="compositionally biased region" description="Basic and acidic residues" evidence="1">
    <location>
        <begin position="1"/>
        <end position="13"/>
    </location>
</feature>
<proteinExistence type="predicted"/>
<dbReference type="RefSeq" id="WP_071563969.1">
    <property type="nucleotide sequence ID" value="NZ_MIQH01000448.1"/>
</dbReference>
<name>A0A1J5TVW7_9GAMM</name>